<feature type="region of interest" description="Disordered" evidence="1">
    <location>
        <begin position="42"/>
        <end position="99"/>
    </location>
</feature>
<protein>
    <submittedName>
        <fullName evidence="2">Uncharacterized protein</fullName>
    </submittedName>
</protein>
<gene>
    <name evidence="2" type="ORF">SDC9_112485</name>
</gene>
<accession>A0A645BKG5</accession>
<sequence>MNFSVGALRAAASSTSSRIRETEDSLYGLVTRIRIVPESFTKPESTVSPIPTDRGTDSPVSADVSTADSPWVTSPSSGIRSPGRTSIIAPTSTTSGLTSLIPSSEITRAESGRRSIKEDIDLRDRPTARSCMYSPME</sequence>
<comment type="caution">
    <text evidence="2">The sequence shown here is derived from an EMBL/GenBank/DDBJ whole genome shotgun (WGS) entry which is preliminary data.</text>
</comment>
<evidence type="ECO:0000313" key="2">
    <source>
        <dbReference type="EMBL" id="MPM65588.1"/>
    </source>
</evidence>
<feature type="compositionally biased region" description="Polar residues" evidence="1">
    <location>
        <begin position="88"/>
        <end position="99"/>
    </location>
</feature>
<evidence type="ECO:0000256" key="1">
    <source>
        <dbReference type="SAM" id="MobiDB-lite"/>
    </source>
</evidence>
<organism evidence="2">
    <name type="scientific">bioreactor metagenome</name>
    <dbReference type="NCBI Taxonomy" id="1076179"/>
    <lineage>
        <taxon>unclassified sequences</taxon>
        <taxon>metagenomes</taxon>
        <taxon>ecological metagenomes</taxon>
    </lineage>
</organism>
<feature type="compositionally biased region" description="Polar residues" evidence="1">
    <location>
        <begin position="63"/>
        <end position="79"/>
    </location>
</feature>
<dbReference type="EMBL" id="VSSQ01020597">
    <property type="protein sequence ID" value="MPM65588.1"/>
    <property type="molecule type" value="Genomic_DNA"/>
</dbReference>
<name>A0A645BKG5_9ZZZZ</name>
<reference evidence="2" key="1">
    <citation type="submission" date="2019-08" db="EMBL/GenBank/DDBJ databases">
        <authorList>
            <person name="Kucharzyk K."/>
            <person name="Murdoch R.W."/>
            <person name="Higgins S."/>
            <person name="Loffler F."/>
        </authorList>
    </citation>
    <scope>NUCLEOTIDE SEQUENCE</scope>
</reference>
<dbReference type="AlphaFoldDB" id="A0A645BKG5"/>
<proteinExistence type="predicted"/>